<dbReference type="Gene3D" id="2.60.120.260">
    <property type="entry name" value="Galactose-binding domain-like"/>
    <property type="match status" value="1"/>
</dbReference>
<evidence type="ECO:0000313" key="2">
    <source>
        <dbReference type="EMBL" id="MBB1087959.1"/>
    </source>
</evidence>
<dbReference type="PANTHER" id="PTHR13627">
    <property type="entry name" value="FUKUTIN RELATED PROTEIN"/>
    <property type="match status" value="1"/>
</dbReference>
<dbReference type="Proteomes" id="UP000552587">
    <property type="component" value="Unassembled WGS sequence"/>
</dbReference>
<sequence>MSARGDLPGAFTFVAHVGDGKTGTSAIQKSMASQRERLLALRVFYAGLMFEHIPARFDWQRASRIEAFHALPAERAIEEMTAVIRDTLALARERGCTTIVLSNETLLGRSGPMIEALARVAEEGVTVKPVAYVRRHDAWARSAYLQWGLRHKTYEGPIRNFEQWSGRRDFGIYRKLGPWLAAFPDAVVLRNFDAVPDAALDFMEVLGVKAEDTRTVRANETPAYEELALRALFNHGQRERVTPARFNQLFQTQAMDFRLPLGEWLQAQLPSNAQLSAIADHCADDRRRLNELLVAGGQAPLEANMLDERPFDFHPEVVMSTLFQILGSQAKRIEALEKRIEGIPAPEAHSGASTSIDSNVAESFAQVDPAVAEALAPSLGYFGANRFDTLSLPVPGPIRELRLTVEADKPTFLNLRKLELLCGGKVVGVDAARVAVEQSSVAGDERVNGAHALMHGAGIHSAAEQQPWWRVRFDSPLQVDELRIWNRSDGWGCRSKHLKVSVVDVHGAERVLYRGGSQVTLEGTLAAVAHAAGVGMPVLPGSAAEAETLRRSLLAGVATRIRSEKMDVTSIDWRSTMAMLDIWRDVEPSADEWGVLAGYLFAQYRAKGGTSIKSFSLLLNTRERLARLQNELNILGEMHEGTRFMLTRHGVKSEGVLRKEPERFLAHMAAVMAVLEEAGREPMMAYGTLLGAVRDQNFIAHDDDIDILYHAKAGSRAAVEGELMEVKSLFQRAGFKVVDLLPNSMNLHVIDPSNGSVMDVFPTWLEEGQMQMHMEAMKVRGIEPAILFPRGKMSFLGRTFPTPADPPGYLLERYGPDWKVSDPFFEWPWKLSN</sequence>
<dbReference type="PANTHER" id="PTHR13627:SF31">
    <property type="entry name" value="RIBITOL 5-PHOSPHATE TRANSFERASE FKRP"/>
    <property type="match status" value="1"/>
</dbReference>
<reference evidence="2 3" key="1">
    <citation type="submission" date="2020-07" db="EMBL/GenBank/DDBJ databases">
        <authorList>
            <person name="Xu S."/>
            <person name="Li A."/>
        </authorList>
    </citation>
    <scope>NUCLEOTIDE SEQUENCE [LARGE SCALE GENOMIC DNA]</scope>
    <source>
        <strain evidence="2 3">SG-8</strain>
    </source>
</reference>
<dbReference type="Pfam" id="PF04991">
    <property type="entry name" value="LicD"/>
    <property type="match status" value="1"/>
</dbReference>
<dbReference type="InterPro" id="IPR007074">
    <property type="entry name" value="LicD/FKTN/FKRP_NTP_transf"/>
</dbReference>
<name>A0A7W3YDN2_9GAMM</name>
<proteinExistence type="predicted"/>
<keyword evidence="3" id="KW-1185">Reference proteome</keyword>
<dbReference type="EMBL" id="JACHTE010000003">
    <property type="protein sequence ID" value="MBB1087959.1"/>
    <property type="molecule type" value="Genomic_DNA"/>
</dbReference>
<dbReference type="InterPro" id="IPR052613">
    <property type="entry name" value="LicD_transferase"/>
</dbReference>
<evidence type="ECO:0000313" key="3">
    <source>
        <dbReference type="Proteomes" id="UP000552587"/>
    </source>
</evidence>
<dbReference type="GO" id="GO:0009100">
    <property type="term" value="P:glycoprotein metabolic process"/>
    <property type="evidence" value="ECO:0007669"/>
    <property type="project" value="UniProtKB-ARBA"/>
</dbReference>
<protein>
    <submittedName>
        <fullName evidence="2">LicD family protein</fullName>
    </submittedName>
</protein>
<organism evidence="2 3">
    <name type="scientific">Marilutibacter penaei</name>
    <dbReference type="NCBI Taxonomy" id="2759900"/>
    <lineage>
        <taxon>Bacteria</taxon>
        <taxon>Pseudomonadati</taxon>
        <taxon>Pseudomonadota</taxon>
        <taxon>Gammaproteobacteria</taxon>
        <taxon>Lysobacterales</taxon>
        <taxon>Lysobacteraceae</taxon>
        <taxon>Marilutibacter</taxon>
    </lineage>
</organism>
<feature type="domain" description="LicD/FKTN/FKRP nucleotidyltransferase" evidence="1">
    <location>
        <begin position="683"/>
        <end position="708"/>
    </location>
</feature>
<dbReference type="InterPro" id="IPR008979">
    <property type="entry name" value="Galactose-bd-like_sf"/>
</dbReference>
<dbReference type="SUPFAM" id="SSF49785">
    <property type="entry name" value="Galactose-binding domain-like"/>
    <property type="match status" value="1"/>
</dbReference>
<comment type="caution">
    <text evidence="2">The sequence shown here is derived from an EMBL/GenBank/DDBJ whole genome shotgun (WGS) entry which is preliminary data.</text>
</comment>
<gene>
    <name evidence="2" type="ORF">H4F99_05580</name>
</gene>
<accession>A0A7W3YDN2</accession>
<dbReference type="AlphaFoldDB" id="A0A7W3YDN2"/>
<dbReference type="RefSeq" id="WP_182668736.1">
    <property type="nucleotide sequence ID" value="NZ_JACHTE010000003.1"/>
</dbReference>
<evidence type="ECO:0000259" key="1">
    <source>
        <dbReference type="Pfam" id="PF04991"/>
    </source>
</evidence>